<evidence type="ECO:0000313" key="3">
    <source>
        <dbReference type="Proteomes" id="UP000075901"/>
    </source>
</evidence>
<sequence>MQTGMGGAGITNNLPVSSSPSLGVAGNVHSGSMMMSSGPPGAMGPTGGMSMNNAASTCRTDKHATASKHSMHDPKTTIDLNKMSSQFPGINQLPSYAPSQYWQLEPYYQSYNLTHLDTSSQKSPNKFHLDLATSMAYGSFPSNLYSSFQHQEQQYQQVAPAAASSTPAYQPKERNTVKSDPGAAKSSPAVNDPATAASCHASVQQQTMHLMGNGDGDGATGAGGTQPDMKQGTPGGGAGGEHSIGVYTPESTTSNSVQSLHQYGQCDIDMTIIANNSGGAGAGAGGGASGGASGNGGSGRGKQHPSQQHLAQQQQQQQIAHGGNSGTGRQRASTPKVSRNTPTPGAQQQRHQSRTTPPVVNNVIQPI</sequence>
<protein>
    <submittedName>
        <fullName evidence="2">Uncharacterized protein</fullName>
    </submittedName>
</protein>
<feature type="compositionally biased region" description="Low complexity" evidence="1">
    <location>
        <begin position="30"/>
        <end position="40"/>
    </location>
</feature>
<feature type="compositionally biased region" description="Gly residues" evidence="1">
    <location>
        <begin position="233"/>
        <end position="242"/>
    </location>
</feature>
<feature type="compositionally biased region" description="Gly residues" evidence="1">
    <location>
        <begin position="213"/>
        <end position="224"/>
    </location>
</feature>
<accession>A0A182T1Y7</accession>
<feature type="compositionally biased region" description="Gly residues" evidence="1">
    <location>
        <begin position="281"/>
        <end position="300"/>
    </location>
</feature>
<reference evidence="2" key="2">
    <citation type="submission" date="2020-05" db="UniProtKB">
        <authorList>
            <consortium name="EnsemblMetazoa"/>
        </authorList>
    </citation>
    <scope>IDENTIFICATION</scope>
    <source>
        <strain evidence="2">maculatus3</strain>
    </source>
</reference>
<feature type="compositionally biased region" description="Polar residues" evidence="1">
    <location>
        <begin position="327"/>
        <end position="367"/>
    </location>
</feature>
<organism evidence="2 3">
    <name type="scientific">Anopheles maculatus</name>
    <dbReference type="NCBI Taxonomy" id="74869"/>
    <lineage>
        <taxon>Eukaryota</taxon>
        <taxon>Metazoa</taxon>
        <taxon>Ecdysozoa</taxon>
        <taxon>Arthropoda</taxon>
        <taxon>Hexapoda</taxon>
        <taxon>Insecta</taxon>
        <taxon>Pterygota</taxon>
        <taxon>Neoptera</taxon>
        <taxon>Endopterygota</taxon>
        <taxon>Diptera</taxon>
        <taxon>Nematocera</taxon>
        <taxon>Culicoidea</taxon>
        <taxon>Culicidae</taxon>
        <taxon>Anophelinae</taxon>
        <taxon>Anopheles</taxon>
        <taxon>Anopheles maculatus group</taxon>
    </lineage>
</organism>
<evidence type="ECO:0000256" key="1">
    <source>
        <dbReference type="SAM" id="MobiDB-lite"/>
    </source>
</evidence>
<name>A0A182T1Y7_9DIPT</name>
<feature type="compositionally biased region" description="Polar residues" evidence="1">
    <location>
        <begin position="249"/>
        <end position="258"/>
    </location>
</feature>
<feature type="region of interest" description="Disordered" evidence="1">
    <location>
        <begin position="1"/>
        <end position="59"/>
    </location>
</feature>
<keyword evidence="3" id="KW-1185">Reference proteome</keyword>
<reference evidence="3" key="1">
    <citation type="submission" date="2013-09" db="EMBL/GenBank/DDBJ databases">
        <title>The Genome Sequence of Anopheles maculatus species B.</title>
        <authorList>
            <consortium name="The Broad Institute Genomics Platform"/>
            <person name="Neafsey D.E."/>
            <person name="Besansky N."/>
            <person name="Howell P."/>
            <person name="Walton C."/>
            <person name="Young S.K."/>
            <person name="Zeng Q."/>
            <person name="Gargeya S."/>
            <person name="Fitzgerald M."/>
            <person name="Haas B."/>
            <person name="Abouelleil A."/>
            <person name="Allen A.W."/>
            <person name="Alvarado L."/>
            <person name="Arachchi H.M."/>
            <person name="Berlin A.M."/>
            <person name="Chapman S.B."/>
            <person name="Gainer-Dewar J."/>
            <person name="Goldberg J."/>
            <person name="Griggs A."/>
            <person name="Gujja S."/>
            <person name="Hansen M."/>
            <person name="Howarth C."/>
            <person name="Imamovic A."/>
            <person name="Ireland A."/>
            <person name="Larimer J."/>
            <person name="McCowan C."/>
            <person name="Murphy C."/>
            <person name="Pearson M."/>
            <person name="Poon T.W."/>
            <person name="Priest M."/>
            <person name="Roberts A."/>
            <person name="Saif S."/>
            <person name="Shea T."/>
            <person name="Sisk P."/>
            <person name="Sykes S."/>
            <person name="Wortman J."/>
            <person name="Nusbaum C."/>
            <person name="Birren B."/>
        </authorList>
    </citation>
    <scope>NUCLEOTIDE SEQUENCE [LARGE SCALE GENOMIC DNA]</scope>
    <source>
        <strain evidence="3">maculatus3</strain>
    </source>
</reference>
<feature type="compositionally biased region" description="Low complexity" evidence="1">
    <location>
        <begin position="156"/>
        <end position="165"/>
    </location>
</feature>
<dbReference type="Proteomes" id="UP000075901">
    <property type="component" value="Unassembled WGS sequence"/>
</dbReference>
<evidence type="ECO:0000313" key="2">
    <source>
        <dbReference type="EnsemblMetazoa" id="AMAM017995-PA"/>
    </source>
</evidence>
<dbReference type="AlphaFoldDB" id="A0A182T1Y7"/>
<feature type="compositionally biased region" description="Polar residues" evidence="1">
    <location>
        <begin position="10"/>
        <end position="21"/>
    </location>
</feature>
<feature type="region of interest" description="Disordered" evidence="1">
    <location>
        <begin position="156"/>
        <end position="258"/>
    </location>
</feature>
<dbReference type="EnsemblMetazoa" id="AMAM017995-RA">
    <property type="protein sequence ID" value="AMAM017995-PA"/>
    <property type="gene ID" value="AMAM017995"/>
</dbReference>
<proteinExistence type="predicted"/>
<feature type="compositionally biased region" description="Low complexity" evidence="1">
    <location>
        <begin position="304"/>
        <end position="318"/>
    </location>
</feature>
<feature type="region of interest" description="Disordered" evidence="1">
    <location>
        <begin position="281"/>
        <end position="367"/>
    </location>
</feature>
<dbReference type="VEuPathDB" id="VectorBase:AMAM017995"/>